<proteinExistence type="predicted"/>
<dbReference type="SUPFAM" id="SSF52096">
    <property type="entry name" value="ClpP/crotonase"/>
    <property type="match status" value="1"/>
</dbReference>
<gene>
    <name evidence="10" type="ORF">BCL93_103337</name>
</gene>
<feature type="transmembrane region" description="Helical" evidence="6">
    <location>
        <begin position="342"/>
        <end position="359"/>
    </location>
</feature>
<dbReference type="InterPro" id="IPR052165">
    <property type="entry name" value="Membrane_assoc_protease"/>
</dbReference>
<dbReference type="AlphaFoldDB" id="A0A328XV03"/>
<evidence type="ECO:0000256" key="4">
    <source>
        <dbReference type="ARBA" id="ARBA00023136"/>
    </source>
</evidence>
<dbReference type="CDD" id="cd07020">
    <property type="entry name" value="Clp_protease_NfeD_1"/>
    <property type="match status" value="1"/>
</dbReference>
<evidence type="ECO:0000313" key="11">
    <source>
        <dbReference type="Proteomes" id="UP000249700"/>
    </source>
</evidence>
<keyword evidence="2 6" id="KW-0812">Transmembrane</keyword>
<dbReference type="Pfam" id="PF01957">
    <property type="entry name" value="NfeD"/>
    <property type="match status" value="1"/>
</dbReference>
<evidence type="ECO:0000256" key="1">
    <source>
        <dbReference type="ARBA" id="ARBA00004141"/>
    </source>
</evidence>
<protein>
    <submittedName>
        <fullName evidence="10">Membrane-bound serine protease (ClpP class)</fullName>
    </submittedName>
</protein>
<evidence type="ECO:0000256" key="2">
    <source>
        <dbReference type="ARBA" id="ARBA00022692"/>
    </source>
</evidence>
<keyword evidence="3 6" id="KW-1133">Transmembrane helix</keyword>
<dbReference type="RefSeq" id="WP_112054269.1">
    <property type="nucleotide sequence ID" value="NZ_QLSX01000003.1"/>
</dbReference>
<evidence type="ECO:0000259" key="8">
    <source>
        <dbReference type="Pfam" id="PF24961"/>
    </source>
</evidence>
<organism evidence="10 11">
    <name type="scientific">Onishia taeanensis</name>
    <dbReference type="NCBI Taxonomy" id="284577"/>
    <lineage>
        <taxon>Bacteria</taxon>
        <taxon>Pseudomonadati</taxon>
        <taxon>Pseudomonadota</taxon>
        <taxon>Gammaproteobacteria</taxon>
        <taxon>Oceanospirillales</taxon>
        <taxon>Halomonadaceae</taxon>
        <taxon>Onishia</taxon>
    </lineage>
</organism>
<feature type="transmembrane region" description="Helical" evidence="6">
    <location>
        <begin position="410"/>
        <end position="428"/>
    </location>
</feature>
<keyword evidence="4 6" id="KW-0472">Membrane</keyword>
<comment type="subcellular location">
    <subcellularLocation>
        <location evidence="1">Membrane</location>
        <topology evidence="1">Multi-pass membrane protein</topology>
    </subcellularLocation>
</comment>
<dbReference type="SUPFAM" id="SSF141322">
    <property type="entry name" value="NfeD domain-like"/>
    <property type="match status" value="1"/>
</dbReference>
<dbReference type="GO" id="GO:0016020">
    <property type="term" value="C:membrane"/>
    <property type="evidence" value="ECO:0007669"/>
    <property type="project" value="UniProtKB-SubCell"/>
</dbReference>
<feature type="transmembrane region" description="Helical" evidence="6">
    <location>
        <begin position="440"/>
        <end position="459"/>
    </location>
</feature>
<evidence type="ECO:0000259" key="7">
    <source>
        <dbReference type="Pfam" id="PF01957"/>
    </source>
</evidence>
<dbReference type="Pfam" id="PF25145">
    <property type="entry name" value="NfeD1b_N"/>
    <property type="match status" value="1"/>
</dbReference>
<dbReference type="InterPro" id="IPR002810">
    <property type="entry name" value="NfeD-like_C"/>
</dbReference>
<dbReference type="InterPro" id="IPR012340">
    <property type="entry name" value="NA-bd_OB-fold"/>
</dbReference>
<feature type="transmembrane region" description="Helical" evidence="6">
    <location>
        <begin position="387"/>
        <end position="403"/>
    </location>
</feature>
<comment type="caution">
    <text evidence="10">The sequence shown here is derived from an EMBL/GenBank/DDBJ whole genome shotgun (WGS) entry which is preliminary data.</text>
</comment>
<dbReference type="Pfam" id="PF24961">
    <property type="entry name" value="NfeD_membrane"/>
    <property type="match status" value="1"/>
</dbReference>
<keyword evidence="10" id="KW-0378">Hydrolase</keyword>
<keyword evidence="10" id="KW-0645">Protease</keyword>
<dbReference type="InterPro" id="IPR056738">
    <property type="entry name" value="NfeD1b_N"/>
</dbReference>
<feature type="region of interest" description="Disordered" evidence="5">
    <location>
        <begin position="142"/>
        <end position="239"/>
    </location>
</feature>
<dbReference type="Proteomes" id="UP000249700">
    <property type="component" value="Unassembled WGS sequence"/>
</dbReference>
<dbReference type="OrthoDB" id="5289056at2"/>
<reference evidence="10 11" key="1">
    <citation type="submission" date="2018-06" db="EMBL/GenBank/DDBJ databases">
        <title>Comparative analysis of microorganisms from saline springs in Andes Mountain Range, Colombia.</title>
        <authorList>
            <person name="Rubin E."/>
        </authorList>
    </citation>
    <scope>NUCLEOTIDE SEQUENCE [LARGE SCALE GENOMIC DNA]</scope>
    <source>
        <strain evidence="10 11">USBA-857</strain>
    </source>
</reference>
<dbReference type="InterPro" id="IPR029045">
    <property type="entry name" value="ClpP/crotonase-like_dom_sf"/>
</dbReference>
<dbReference type="Gene3D" id="2.40.50.140">
    <property type="entry name" value="Nucleic acid-binding proteins"/>
    <property type="match status" value="1"/>
</dbReference>
<dbReference type="PANTHER" id="PTHR33507:SF4">
    <property type="entry name" value="NODULATION COMPETITIVENESS PROTEIN NFED"/>
    <property type="match status" value="1"/>
</dbReference>
<feature type="domain" description="NfeD1b N-terminal" evidence="9">
    <location>
        <begin position="52"/>
        <end position="147"/>
    </location>
</feature>
<accession>A0A328XV03</accession>
<evidence type="ECO:0000313" key="10">
    <source>
        <dbReference type="EMBL" id="RAR63104.1"/>
    </source>
</evidence>
<feature type="domain" description="NfeD-like C-terminal" evidence="7">
    <location>
        <begin position="471"/>
        <end position="526"/>
    </location>
</feature>
<dbReference type="EMBL" id="QLSX01000003">
    <property type="protein sequence ID" value="RAR63104.1"/>
    <property type="molecule type" value="Genomic_DNA"/>
</dbReference>
<dbReference type="InterPro" id="IPR056739">
    <property type="entry name" value="NfeD_membrane"/>
</dbReference>
<dbReference type="PANTHER" id="PTHR33507">
    <property type="entry name" value="INNER MEMBRANE PROTEIN YBBJ"/>
    <property type="match status" value="1"/>
</dbReference>
<dbReference type="Gene3D" id="3.90.226.10">
    <property type="entry name" value="2-enoyl-CoA Hydratase, Chain A, domain 1"/>
    <property type="match status" value="1"/>
</dbReference>
<dbReference type="GO" id="GO:0006508">
    <property type="term" value="P:proteolysis"/>
    <property type="evidence" value="ECO:0007669"/>
    <property type="project" value="UniProtKB-KW"/>
</dbReference>
<evidence type="ECO:0000256" key="3">
    <source>
        <dbReference type="ARBA" id="ARBA00022989"/>
    </source>
</evidence>
<name>A0A328XV03_9GAMM</name>
<evidence type="ECO:0000256" key="5">
    <source>
        <dbReference type="SAM" id="MobiDB-lite"/>
    </source>
</evidence>
<evidence type="ECO:0000259" key="9">
    <source>
        <dbReference type="Pfam" id="PF25145"/>
    </source>
</evidence>
<dbReference type="GO" id="GO:0008233">
    <property type="term" value="F:peptidase activity"/>
    <property type="evidence" value="ECO:0007669"/>
    <property type="project" value="UniProtKB-KW"/>
</dbReference>
<feature type="domain" description="NfeD integral membrane" evidence="8">
    <location>
        <begin position="341"/>
        <end position="457"/>
    </location>
</feature>
<sequence>MQVITSHRIRRRWLWPSLTALLLGAMLAWLGPVLAQQDVRDRLGLVMTLDGAVGPATADYFIRGLHRARDAQAELAILILDTPGGLDASMRDMISEMLASPVPVVVYVAPDGARAASAGTYLLYASHVAAMAPSTHLGSATPVSMGGGGLPGLGDEAPATGEEDAGNAAPDKTKGGEAATSAGASGGAGAAKSADTQVLDARASDSQASGSQGSGSQGSGSQPAEDSAADAPKRRGTTAMERKVLEDAVAYIRSLAARHGRNADWAELAVREARTLTSQEALEQGVIDVLARDLDDLLVQIDGRTVVMANGERVLDSAGLTLERFDPDWRTELLSVISDPNVAYFLMIIGFYGLIFELANPGSLVPGTIGVISLLLALFAFQVLPVNFAGLALILVGLGLIAGEALIPSFGILGIGGIVAFVIGSVILMDAENLSVSLPLIGGVAGLAAALLLWMMIHFMRLRRRPARTGREEMLGAEASALEDFDGDGHVWLHNERWRAHACEPVRKGQSLRVVRLDGLTVEVEPIKESSPET</sequence>
<evidence type="ECO:0000256" key="6">
    <source>
        <dbReference type="SAM" id="Phobius"/>
    </source>
</evidence>